<reference evidence="1 2" key="1">
    <citation type="submission" date="2019-03" db="EMBL/GenBank/DDBJ databases">
        <title>Genomic Encyclopedia of Archaeal and Bacterial Type Strains, Phase II (KMG-II): from individual species to whole genera.</title>
        <authorList>
            <person name="Goeker M."/>
        </authorList>
    </citation>
    <scope>NUCLEOTIDE SEQUENCE [LARGE SCALE GENOMIC DNA]</scope>
    <source>
        <strain evidence="1 2">DSM 29467</strain>
    </source>
</reference>
<evidence type="ECO:0000313" key="2">
    <source>
        <dbReference type="Proteomes" id="UP000294563"/>
    </source>
</evidence>
<organism evidence="1 2">
    <name type="scientific">Litoreibacter halocynthiae</name>
    <dbReference type="NCBI Taxonomy" id="1242689"/>
    <lineage>
        <taxon>Bacteria</taxon>
        <taxon>Pseudomonadati</taxon>
        <taxon>Pseudomonadota</taxon>
        <taxon>Alphaproteobacteria</taxon>
        <taxon>Rhodobacterales</taxon>
        <taxon>Roseobacteraceae</taxon>
        <taxon>Litoreibacter</taxon>
    </lineage>
</organism>
<keyword evidence="2" id="KW-1185">Reference proteome</keyword>
<proteinExistence type="predicted"/>
<dbReference type="AlphaFoldDB" id="A0A4R7LKY2"/>
<gene>
    <name evidence="1" type="ORF">BDE40_1466</name>
</gene>
<name>A0A4R7LKY2_9RHOB</name>
<evidence type="ECO:0000313" key="1">
    <source>
        <dbReference type="EMBL" id="TDT74750.1"/>
    </source>
</evidence>
<dbReference type="Proteomes" id="UP000294563">
    <property type="component" value="Unassembled WGS sequence"/>
</dbReference>
<comment type="caution">
    <text evidence="1">The sequence shown here is derived from an EMBL/GenBank/DDBJ whole genome shotgun (WGS) entry which is preliminary data.</text>
</comment>
<sequence length="89" mass="10455">MRDAANLNQLLTVRCNLCRRSVNYWAHDLLKVVGPDHQLHVPPFPCSKCRTSEYLNVTYVIPLVSELENLTVRRPVKRIAKWIWRNEKA</sequence>
<accession>A0A4R7LKY2</accession>
<dbReference type="EMBL" id="SOBH01000002">
    <property type="protein sequence ID" value="TDT74750.1"/>
    <property type="molecule type" value="Genomic_DNA"/>
</dbReference>
<protein>
    <submittedName>
        <fullName evidence="1">Uncharacterized protein</fullName>
    </submittedName>
</protein>